<dbReference type="AlphaFoldDB" id="A0A0R1M8L3"/>
<dbReference type="GO" id="GO:0003690">
    <property type="term" value="F:double-stranded DNA binding"/>
    <property type="evidence" value="ECO:0007669"/>
    <property type="project" value="UniProtKB-UniRule"/>
</dbReference>
<evidence type="ECO:0000256" key="1">
    <source>
        <dbReference type="ARBA" id="ARBA00022722"/>
    </source>
</evidence>
<evidence type="ECO:0000256" key="2">
    <source>
        <dbReference type="ARBA" id="ARBA00022741"/>
    </source>
</evidence>
<dbReference type="STRING" id="1423731.FC81_GL001977"/>
<keyword evidence="5 10" id="KW-0347">Helicase</keyword>
<evidence type="ECO:0000256" key="5">
    <source>
        <dbReference type="ARBA" id="ARBA00022806"/>
    </source>
</evidence>
<feature type="domain" description="ATP-dependent helicase/deoxyribonuclease subunit B N-terminal" evidence="12">
    <location>
        <begin position="5"/>
        <end position="298"/>
    </location>
</feature>
<dbReference type="GO" id="GO:0004386">
    <property type="term" value="F:helicase activity"/>
    <property type="evidence" value="ECO:0007669"/>
    <property type="project" value="UniProtKB-KW"/>
</dbReference>
<dbReference type="HAMAP" id="MF_01453">
    <property type="entry name" value="AddB_type2"/>
    <property type="match status" value="1"/>
</dbReference>
<comment type="caution">
    <text evidence="10">Lacks conserved residue(s) required for the propagation of feature annotation.</text>
</comment>
<evidence type="ECO:0000313" key="14">
    <source>
        <dbReference type="Proteomes" id="UP000051621"/>
    </source>
</evidence>
<keyword evidence="8 10" id="KW-0238">DNA-binding</keyword>
<dbReference type="GO" id="GO:0005524">
    <property type="term" value="F:ATP binding"/>
    <property type="evidence" value="ECO:0007669"/>
    <property type="project" value="UniProtKB-UniRule"/>
</dbReference>
<evidence type="ECO:0000256" key="8">
    <source>
        <dbReference type="ARBA" id="ARBA00023125"/>
    </source>
</evidence>
<keyword evidence="9 10" id="KW-0234">DNA repair</keyword>
<comment type="similarity">
    <text evidence="10">Belongs to the helicase family. AddB/RexB type 2 subfamily.</text>
</comment>
<dbReference type="Proteomes" id="UP000051621">
    <property type="component" value="Unassembled WGS sequence"/>
</dbReference>
<comment type="cofactor">
    <cofactor evidence="10">
        <name>Mg(2+)</name>
        <dbReference type="ChEBI" id="CHEBI:18420"/>
    </cofactor>
</comment>
<comment type="caution">
    <text evidence="13">The sequence shown here is derived from an EMBL/GenBank/DDBJ whole genome shotgun (WGS) entry which is preliminary data.</text>
</comment>
<dbReference type="Pfam" id="PF21445">
    <property type="entry name" value="ADDB_N"/>
    <property type="match status" value="1"/>
</dbReference>
<dbReference type="PATRIC" id="fig|1423731.3.peg.2032"/>
<dbReference type="PANTHER" id="PTHR30591">
    <property type="entry name" value="RECBCD ENZYME SUBUNIT RECC"/>
    <property type="match status" value="1"/>
</dbReference>
<keyword evidence="4 10" id="KW-0378">Hydrolase</keyword>
<dbReference type="OrthoDB" id="9758506at2"/>
<dbReference type="Gene3D" id="3.40.50.300">
    <property type="entry name" value="P-loop containing nucleotide triphosphate hydrolases"/>
    <property type="match status" value="3"/>
</dbReference>
<dbReference type="GO" id="GO:0008409">
    <property type="term" value="F:5'-3' exonuclease activity"/>
    <property type="evidence" value="ECO:0007669"/>
    <property type="project" value="UniProtKB-UniRule"/>
</dbReference>
<proteinExistence type="inferred from homology"/>
<dbReference type="InterPro" id="IPR038726">
    <property type="entry name" value="PDDEXK_AddAB-type"/>
</dbReference>
<feature type="domain" description="PD-(D/E)XK endonuclease-like" evidence="11">
    <location>
        <begin position="807"/>
        <end position="1075"/>
    </location>
</feature>
<keyword evidence="3 10" id="KW-0227">DNA damage</keyword>
<dbReference type="GO" id="GO:0016817">
    <property type="term" value="F:hydrolase activity, acting on acid anhydrides"/>
    <property type="evidence" value="ECO:0007669"/>
    <property type="project" value="InterPro"/>
</dbReference>
<keyword evidence="6 10" id="KW-0269">Exonuclease</keyword>
<dbReference type="RefSeq" id="WP_057745901.1">
    <property type="nucleotide sequence ID" value="NZ_AZEF01000041.1"/>
</dbReference>
<evidence type="ECO:0000256" key="7">
    <source>
        <dbReference type="ARBA" id="ARBA00022840"/>
    </source>
</evidence>
<evidence type="ECO:0000256" key="4">
    <source>
        <dbReference type="ARBA" id="ARBA00022801"/>
    </source>
</evidence>
<reference evidence="13 14" key="1">
    <citation type="journal article" date="2015" name="Genome Announc.">
        <title>Expanding the biotechnology potential of lactobacilli through comparative genomics of 213 strains and associated genera.</title>
        <authorList>
            <person name="Sun Z."/>
            <person name="Harris H.M."/>
            <person name="McCann A."/>
            <person name="Guo C."/>
            <person name="Argimon S."/>
            <person name="Zhang W."/>
            <person name="Yang X."/>
            <person name="Jeffery I.B."/>
            <person name="Cooney J.C."/>
            <person name="Kagawa T.F."/>
            <person name="Liu W."/>
            <person name="Song Y."/>
            <person name="Salvetti E."/>
            <person name="Wrobel A."/>
            <person name="Rasinkangas P."/>
            <person name="Parkhill J."/>
            <person name="Rea M.C."/>
            <person name="O'Sullivan O."/>
            <person name="Ritari J."/>
            <person name="Douillard F.P."/>
            <person name="Paul Ross R."/>
            <person name="Yang R."/>
            <person name="Briner A.E."/>
            <person name="Felis G.E."/>
            <person name="de Vos W.M."/>
            <person name="Barrangou R."/>
            <person name="Klaenhammer T.R."/>
            <person name="Caufield P.W."/>
            <person name="Cui Y."/>
            <person name="Zhang H."/>
            <person name="O'Toole P.W."/>
        </authorList>
    </citation>
    <scope>NUCLEOTIDE SEQUENCE [LARGE SCALE GENOMIC DNA]</scope>
    <source>
        <strain evidence="13 14">DSM 19910</strain>
    </source>
</reference>
<evidence type="ECO:0000259" key="11">
    <source>
        <dbReference type="Pfam" id="PF12705"/>
    </source>
</evidence>
<gene>
    <name evidence="10" type="primary">rexB</name>
    <name evidence="13" type="ORF">FC81_GL001977</name>
</gene>
<name>A0A0R1M8L3_9LACO</name>
<evidence type="ECO:0000259" key="12">
    <source>
        <dbReference type="Pfam" id="PF21445"/>
    </source>
</evidence>
<keyword evidence="14" id="KW-1185">Reference proteome</keyword>
<dbReference type="InterPro" id="IPR014141">
    <property type="entry name" value="DNA_helicase_suRexB"/>
</dbReference>
<evidence type="ECO:0000256" key="9">
    <source>
        <dbReference type="ARBA" id="ARBA00023204"/>
    </source>
</evidence>
<keyword evidence="1 10" id="KW-0540">Nuclease</keyword>
<protein>
    <recommendedName>
        <fullName evidence="10">ATP-dependent helicase/deoxyribonuclease subunit B</fullName>
        <ecNumber evidence="10">3.1.-.-</ecNumber>
    </recommendedName>
    <alternativeName>
        <fullName evidence="10">ATP-dependent helicase/nuclease subunit RexB</fullName>
    </alternativeName>
</protein>
<evidence type="ECO:0000313" key="13">
    <source>
        <dbReference type="EMBL" id="KRL00619.1"/>
    </source>
</evidence>
<dbReference type="Pfam" id="PF12705">
    <property type="entry name" value="PDDEXK_1"/>
    <property type="match status" value="1"/>
</dbReference>
<evidence type="ECO:0000256" key="10">
    <source>
        <dbReference type="HAMAP-Rule" id="MF_01453"/>
    </source>
</evidence>
<dbReference type="SUPFAM" id="SSF52540">
    <property type="entry name" value="P-loop containing nucleoside triphosphate hydrolases"/>
    <property type="match status" value="1"/>
</dbReference>
<dbReference type="GO" id="GO:0000724">
    <property type="term" value="P:double-strand break repair via homologous recombination"/>
    <property type="evidence" value="ECO:0007669"/>
    <property type="project" value="UniProtKB-UniRule"/>
</dbReference>
<accession>A0A0R1M8L3</accession>
<comment type="miscellaneous">
    <text evidence="10">Despite having helicase-like domains, this subunit does not have helicase activity.</text>
</comment>
<dbReference type="EC" id="3.1.-.-" evidence="10"/>
<keyword evidence="2 10" id="KW-0547">Nucleotide-binding</keyword>
<evidence type="ECO:0000256" key="3">
    <source>
        <dbReference type="ARBA" id="ARBA00022763"/>
    </source>
</evidence>
<dbReference type="InterPro" id="IPR027417">
    <property type="entry name" value="P-loop_NTPase"/>
</dbReference>
<sequence length="1197" mass="137566">MSLGFVLGKASRDHQIELVKEIAELKKKDPRGTFFYLVPNHIKFASEVKTLQMLRTLEQPTKQLFAATNVQVFSFTRLAWFFLKNTAFYQIPRLSQAGLNMIVQNILQLHQDELTIFKSEQTQIGFVSQLVKQLVELRNGCVASDDLTAMITSLEGQSESRADLQAKIHDLQIIYRAFEQETVGKYNESADLLDEMSRYLAKQNLEHSYFFIAGFSQLTAEEQRLVETLIQYAHHVRIALTLDKPYPAQLPERHNLFFRSGKMYFELYQRARKIKVPILVDKYANEIRLHNKSLLALEDYWLETTKMTPLKPQSLPDEEGVQILQATNRFVEVREIATRIRQLTATGYHYRDFLVMTRHLDLYQNIIQPVFDQFDIPLFIDLQKRMTEHPLVELLNALFAVKKRYYRYDDLMRLLKTELLLPQVDGKLVKIEEFRECLDLTENLVLKYGFEGKKWLQKEDWIYYRFTDADTGILTDEEQAKTVKVNLVRHFVKEQLAPFFKQLDAATNGLEAATLLTNFLVAQGVPQRLLSWREAALEKGDIEAAARPEQTWDTFCQLLDEYVLTLGKFKFDSGNFLELLQSGFEGASYSQVPSTLDQVIVSESGMVQMNDRKIAFMIGSTDSVMPDNITQKSLLSDDDRRKIEPFLQEDQYLTETAEHQMSAEVYLNYLAFMSGSERLYLSYPASSDGQVGIKPSRYLEHIQRHFGLEVKLITTEPSLADKPVKIINDFVGNKRTTLTQLLNISRQANMRKVVLPTSWQHLYQLLRKDSQLKPLVDKLLGSLVYKNIPEKLRPEIIEQLYGETINTSVSKMEEFYANQYAYFLKYGLHLQERAVFELSAANTGEFFHLALDSLMKAIAKTGKTIAETSQVELNQLLHGILVQIKALPQFQILSSSNRMEYLSRQLLTTVRQIGWSIHQQAQRTGMRPLKTEVLFGHVGARDGLRPLTFALPHGKKVNVRGKIDRIDYMQTTDKNYLGIVDYKSSAHIFDFGDAYYGLALQMLTYLNAVMKNLDLLATGAPHATIQPAGALYMHLYNPKIKFKEAAKQPLEEALLKKNKYDGLLVADPVMLEELDHQLNEKGNGESSVYPFRRNKDGSFKARKHQLVTYEELLLLLEHNEDLIRQAAAKIFAGENALNPALWPNGRSALQYSPFKSIFQFDALLPENNYHRLEPLSPLEILATLKKQKGAKANDEPN</sequence>
<comment type="subunit">
    <text evidence="10">Heterodimer of AddA and RexB.</text>
</comment>
<comment type="function">
    <text evidence="10">The heterodimer acts as both an ATP-dependent DNA helicase and an ATP-dependent, dual-direction single-stranded exonuclease. Recognizes the chi site generating a DNA molecule suitable for the initiation of homologous recombination. This subunit has 5' -&gt; 3' nuclease activity but not helicase activity.</text>
</comment>
<dbReference type="InterPro" id="IPR049035">
    <property type="entry name" value="ADDB_N"/>
</dbReference>
<dbReference type="EMBL" id="AZEF01000041">
    <property type="protein sequence ID" value="KRL00619.1"/>
    <property type="molecule type" value="Genomic_DNA"/>
</dbReference>
<keyword evidence="7 10" id="KW-0067">ATP-binding</keyword>
<dbReference type="PANTHER" id="PTHR30591:SF1">
    <property type="entry name" value="RECBCD ENZYME SUBUNIT RECC"/>
    <property type="match status" value="1"/>
</dbReference>
<evidence type="ECO:0000256" key="6">
    <source>
        <dbReference type="ARBA" id="ARBA00022839"/>
    </source>
</evidence>
<organism evidence="13 14">
    <name type="scientific">Liquorilactobacillus capillatus DSM 19910</name>
    <dbReference type="NCBI Taxonomy" id="1423731"/>
    <lineage>
        <taxon>Bacteria</taxon>
        <taxon>Bacillati</taxon>
        <taxon>Bacillota</taxon>
        <taxon>Bacilli</taxon>
        <taxon>Lactobacillales</taxon>
        <taxon>Lactobacillaceae</taxon>
        <taxon>Liquorilactobacillus</taxon>
    </lineage>
</organism>